<dbReference type="GO" id="GO:0006508">
    <property type="term" value="P:proteolysis"/>
    <property type="evidence" value="ECO:0007669"/>
    <property type="project" value="UniProtKB-KW"/>
</dbReference>
<dbReference type="EMBL" id="CP054840">
    <property type="protein sequence ID" value="QKV53632.1"/>
    <property type="molecule type" value="Genomic_DNA"/>
</dbReference>
<protein>
    <submittedName>
        <fullName evidence="2">TIGR02281 family clan AA aspartic protease</fullName>
        <ecNumber evidence="2">3.4.23.-</ecNumber>
    </submittedName>
</protein>
<keyword evidence="1" id="KW-0732">Signal</keyword>
<dbReference type="Gene3D" id="2.40.70.10">
    <property type="entry name" value="Acid Proteases"/>
    <property type="match status" value="1"/>
</dbReference>
<dbReference type="NCBIfam" id="TIGR02281">
    <property type="entry name" value="clan_AA_DTGA"/>
    <property type="match status" value="1"/>
</dbReference>
<dbReference type="InterPro" id="IPR021109">
    <property type="entry name" value="Peptidase_aspartic_dom_sf"/>
</dbReference>
<feature type="chain" id="PRO_5027061166" evidence="1">
    <location>
        <begin position="25"/>
        <end position="224"/>
    </location>
</feature>
<dbReference type="InterPro" id="IPR011969">
    <property type="entry name" value="Clan_AA_Asp_peptidase_C"/>
</dbReference>
<reference evidence="2 3" key="1">
    <citation type="submission" date="2020-06" db="EMBL/GenBank/DDBJ databases">
        <title>Acidovorax antarctica sp. nov., isolated from Corinth ice sheet soil, Antarctic Fields Peninsula.</title>
        <authorList>
            <person name="Xu Q."/>
            <person name="Peng F."/>
        </authorList>
    </citation>
    <scope>NUCLEOTIDE SEQUENCE [LARGE SCALE GENOMIC DNA]</scope>
    <source>
        <strain evidence="2 3">16-35-5</strain>
    </source>
</reference>
<evidence type="ECO:0000313" key="3">
    <source>
        <dbReference type="Proteomes" id="UP000509579"/>
    </source>
</evidence>
<gene>
    <name evidence="2" type="ORF">HUK68_12425</name>
</gene>
<name>A0A6N1X6C5_9BURK</name>
<dbReference type="SUPFAM" id="SSF50630">
    <property type="entry name" value="Acid proteases"/>
    <property type="match status" value="1"/>
</dbReference>
<dbReference type="AlphaFoldDB" id="A0A6N1X6C5"/>
<dbReference type="KEGG" id="aant:HUK68_12425"/>
<keyword evidence="2" id="KW-0378">Hydrolase</keyword>
<organism evidence="2 3">
    <name type="scientific">Comamonas antarctica</name>
    <dbReference type="NCBI Taxonomy" id="2743470"/>
    <lineage>
        <taxon>Bacteria</taxon>
        <taxon>Pseudomonadati</taxon>
        <taxon>Pseudomonadota</taxon>
        <taxon>Betaproteobacteria</taxon>
        <taxon>Burkholderiales</taxon>
        <taxon>Comamonadaceae</taxon>
        <taxon>Comamonas</taxon>
    </lineage>
</organism>
<keyword evidence="2" id="KW-0645">Protease</keyword>
<proteinExistence type="predicted"/>
<dbReference type="Proteomes" id="UP000509579">
    <property type="component" value="Chromosome"/>
</dbReference>
<keyword evidence="3" id="KW-1185">Reference proteome</keyword>
<accession>A0A6N1X6C5</accession>
<dbReference type="CDD" id="cd05483">
    <property type="entry name" value="retropepsin_like_bacteria"/>
    <property type="match status" value="1"/>
</dbReference>
<evidence type="ECO:0000313" key="2">
    <source>
        <dbReference type="EMBL" id="QKV53632.1"/>
    </source>
</evidence>
<dbReference type="InterPro" id="IPR034122">
    <property type="entry name" value="Retropepsin-like_bacterial"/>
</dbReference>
<dbReference type="Pfam" id="PF13975">
    <property type="entry name" value="gag-asp_proteas"/>
    <property type="match status" value="1"/>
</dbReference>
<dbReference type="GO" id="GO:0008233">
    <property type="term" value="F:peptidase activity"/>
    <property type="evidence" value="ECO:0007669"/>
    <property type="project" value="UniProtKB-KW"/>
</dbReference>
<dbReference type="EC" id="3.4.23.-" evidence="2"/>
<sequence>MGAAAWLATAGVLGLCLAPASANAQSVALAGILGSKALLVIDGGAPRSLAAGDSLGAVRVLQVGRDDALLDIAGRQQRLQLGAAPVQLGAGRPADAGPSDRRPARLVLYADSQGHFIEQGLINGQSMRYLIDTGASTVAIGRAEADRLGLPYLQGQSVQMGTANGAVRAWRLRLDSVRIGGLEARGVDAVVTPQPMPFVLLGNSFLAQFHMTRQDDQMVLEKRR</sequence>
<evidence type="ECO:0000256" key="1">
    <source>
        <dbReference type="SAM" id="SignalP"/>
    </source>
</evidence>
<feature type="signal peptide" evidence="1">
    <location>
        <begin position="1"/>
        <end position="24"/>
    </location>
</feature>
<dbReference type="RefSeq" id="WP_175504438.1">
    <property type="nucleotide sequence ID" value="NZ_CP054840.1"/>
</dbReference>